<evidence type="ECO:0000313" key="1">
    <source>
        <dbReference type="EMBL" id="TCO07017.1"/>
    </source>
</evidence>
<name>A0A4R2GGW5_9BACT</name>
<dbReference type="RefSeq" id="WP_132434362.1">
    <property type="nucleotide sequence ID" value="NZ_SLWK01000010.1"/>
</dbReference>
<keyword evidence="2" id="KW-1185">Reference proteome</keyword>
<dbReference type="Proteomes" id="UP000295221">
    <property type="component" value="Unassembled WGS sequence"/>
</dbReference>
<reference evidence="1 2" key="1">
    <citation type="submission" date="2019-03" db="EMBL/GenBank/DDBJ databases">
        <title>Genomic Encyclopedia of Type Strains, Phase IV (KMG-IV): sequencing the most valuable type-strain genomes for metagenomic binning, comparative biology and taxonomic classification.</title>
        <authorList>
            <person name="Goeker M."/>
        </authorList>
    </citation>
    <scope>NUCLEOTIDE SEQUENCE [LARGE SCALE GENOMIC DNA]</scope>
    <source>
        <strain evidence="1 2">DSM 24179</strain>
    </source>
</reference>
<dbReference type="EMBL" id="SLWK01000010">
    <property type="protein sequence ID" value="TCO07017.1"/>
    <property type="molecule type" value="Genomic_DNA"/>
</dbReference>
<evidence type="ECO:0000313" key="2">
    <source>
        <dbReference type="Proteomes" id="UP000295221"/>
    </source>
</evidence>
<protein>
    <submittedName>
        <fullName evidence="1">Uncharacterized protein</fullName>
    </submittedName>
</protein>
<proteinExistence type="predicted"/>
<dbReference type="OrthoDB" id="839908at2"/>
<dbReference type="AlphaFoldDB" id="A0A4R2GGW5"/>
<gene>
    <name evidence="1" type="ORF">EV194_11015</name>
</gene>
<sequence length="331" mass="38172">MKTIESIILNDLRPWLDKNIKADDFYAPALRSNPIVQEQFLANYILDFSIPAFSNKIRYYQRLVNNDITIYLNQLIEGAFNDSENIILFKLKKANGELNSLLVSTNDLIVRRGYDLSLITSKHADFNTDREHKESTFITNYTLVSLVKCFLEVQSYFSEFIHADNKMNIADIYSRILNKPAPENTYLKEVQVINVLPAEQKDNKTKSEILSFNYKYIQTKSSNIPDLMDSLKKNGFIAKGTSITDFRHVFSGEFVVNPIRWTGGKSTLSYFIKLLHNELKVITYPGNSLWKIVCTCFVDDDGSQFNESNLRDQKKPKLKLSEIERAANIMK</sequence>
<accession>A0A4R2GGW5</accession>
<comment type="caution">
    <text evidence="1">The sequence shown here is derived from an EMBL/GenBank/DDBJ whole genome shotgun (WGS) entry which is preliminary data.</text>
</comment>
<organism evidence="1 2">
    <name type="scientific">Natronoflexus pectinivorans</name>
    <dbReference type="NCBI Taxonomy" id="682526"/>
    <lineage>
        <taxon>Bacteria</taxon>
        <taxon>Pseudomonadati</taxon>
        <taxon>Bacteroidota</taxon>
        <taxon>Bacteroidia</taxon>
        <taxon>Marinilabiliales</taxon>
        <taxon>Marinilabiliaceae</taxon>
        <taxon>Natronoflexus</taxon>
    </lineage>
</organism>